<dbReference type="EC" id="5.4.99.25" evidence="1"/>
<feature type="domain" description="Pus10 THUMP" evidence="5">
    <location>
        <begin position="119"/>
        <end position="188"/>
    </location>
</feature>
<dbReference type="PANTHER" id="PTHR21568">
    <property type="entry name" value="TRNA PSEUDOURIDINE SYNTHASE PUS10"/>
    <property type="match status" value="1"/>
</dbReference>
<evidence type="ECO:0000256" key="3">
    <source>
        <dbReference type="ARBA" id="ARBA00023235"/>
    </source>
</evidence>
<dbReference type="PANTHER" id="PTHR21568:SF0">
    <property type="entry name" value="TRNA PSEUDOURIDINE SYNTHASE PUS10"/>
    <property type="match status" value="1"/>
</dbReference>
<protein>
    <recommendedName>
        <fullName evidence="1">tRNA pseudouridine(55) synthase</fullName>
        <ecNumber evidence="1">5.4.99.25</ecNumber>
    </recommendedName>
</protein>
<dbReference type="InterPro" id="IPR055174">
    <property type="entry name" value="Pus10_THUMP_arc"/>
</dbReference>
<accession>A0A7C1ICH1</accession>
<dbReference type="InterPro" id="IPR039894">
    <property type="entry name" value="Pus10-like"/>
</dbReference>
<comment type="caution">
    <text evidence="6">The sequence shown here is derived from an EMBL/GenBank/DDBJ whole genome shotgun (WGS) entry which is preliminary data.</text>
</comment>
<evidence type="ECO:0000259" key="5">
    <source>
        <dbReference type="Pfam" id="PF22023"/>
    </source>
</evidence>
<sequence length="437" mass="49784">MTNVKEGDLINRALELLRRYPLCPSCLGRMFSSYLKGFTNYERGTSILTVLLMSLQEKVKNNDEEAKTTLEKIKNVFPEIYKQSLENLGVKWEGTSKCFVCGNLLSQLEELAVKGARVLWELKAESFVVGVSNDEEYVSREDEIWRAFSISDAESIRNELKREIGKRIQSISGIPVDFSNPGVMLVVNLKEKTIGYVSNPILIKGVYLKLGRNISQSIWITPKKIKLVPLSVEEAANSCLDYLMASKVVIHAAGREDVDVRVLGSGRPLALEIKHPQRRNIMINSLEHCLNTRSEWVKFRLEKKISREEARRIKLSDKIHRKIYRALIYSESGFSDEDASLLEKKFNNVTVRQRTPTRVLRRRADIVRSKKVFWVKARVLGGKWMEAFIATEGGLYVKELVTGDNERTTPSFSEAIAKPLLVAELDVVQIIDYPNMV</sequence>
<dbReference type="AlphaFoldDB" id="A0A7C1ICH1"/>
<dbReference type="Pfam" id="PF21238">
    <property type="entry name" value="Pus10_C"/>
    <property type="match status" value="1"/>
</dbReference>
<feature type="domain" description="Pus10-like C-terminal" evidence="4">
    <location>
        <begin position="203"/>
        <end position="430"/>
    </location>
</feature>
<organism evidence="6">
    <name type="scientific">Fervidicoccus fontis</name>
    <dbReference type="NCBI Taxonomy" id="683846"/>
    <lineage>
        <taxon>Archaea</taxon>
        <taxon>Thermoproteota</taxon>
        <taxon>Thermoprotei</taxon>
        <taxon>Fervidicoccales</taxon>
        <taxon>Fervidicoccaceae</taxon>
        <taxon>Fervidicoccus</taxon>
    </lineage>
</organism>
<dbReference type="InterPro" id="IPR048741">
    <property type="entry name" value="Pus10-like_C"/>
</dbReference>
<dbReference type="Gene3D" id="3.30.70.3190">
    <property type="match status" value="1"/>
</dbReference>
<dbReference type="GO" id="GO:0160148">
    <property type="term" value="F:tRNA pseudouridine(55) synthase activity"/>
    <property type="evidence" value="ECO:0007669"/>
    <property type="project" value="UniProtKB-EC"/>
</dbReference>
<dbReference type="Gene3D" id="3.30.70.2510">
    <property type="match status" value="1"/>
</dbReference>
<gene>
    <name evidence="6" type="ORF">ENO04_00065</name>
</gene>
<evidence type="ECO:0000313" key="6">
    <source>
        <dbReference type="EMBL" id="HDS10010.1"/>
    </source>
</evidence>
<keyword evidence="3 6" id="KW-0413">Isomerase</keyword>
<dbReference type="GO" id="GO:0031119">
    <property type="term" value="P:tRNA pseudouridine synthesis"/>
    <property type="evidence" value="ECO:0007669"/>
    <property type="project" value="TreeGrafter"/>
</dbReference>
<name>A0A7C1ICH1_9CREN</name>
<dbReference type="Pfam" id="PF22023">
    <property type="entry name" value="Pus10_THUMP_arc"/>
    <property type="match status" value="1"/>
</dbReference>
<dbReference type="EMBL" id="DSDY01000004">
    <property type="protein sequence ID" value="HDS10010.1"/>
    <property type="molecule type" value="Genomic_DNA"/>
</dbReference>
<keyword evidence="2" id="KW-0819">tRNA processing</keyword>
<evidence type="ECO:0000256" key="2">
    <source>
        <dbReference type="ARBA" id="ARBA00022694"/>
    </source>
</evidence>
<evidence type="ECO:0000259" key="4">
    <source>
        <dbReference type="Pfam" id="PF21238"/>
    </source>
</evidence>
<proteinExistence type="predicted"/>
<evidence type="ECO:0000256" key="1">
    <source>
        <dbReference type="ARBA" id="ARBA00012787"/>
    </source>
</evidence>
<dbReference type="NCBIfam" id="TIGR01213">
    <property type="entry name" value="pseudo_Pus10arc"/>
    <property type="match status" value="1"/>
</dbReference>
<reference evidence="6" key="1">
    <citation type="journal article" date="2020" name="mSystems">
        <title>Genome- and Community-Level Interaction Insights into Carbon Utilization and Element Cycling Functions of Hydrothermarchaeota in Hydrothermal Sediment.</title>
        <authorList>
            <person name="Zhou Z."/>
            <person name="Liu Y."/>
            <person name="Xu W."/>
            <person name="Pan J."/>
            <person name="Luo Z.H."/>
            <person name="Li M."/>
        </authorList>
    </citation>
    <scope>NUCLEOTIDE SEQUENCE [LARGE SCALE GENOMIC DNA]</scope>
    <source>
        <strain evidence="6">SpSt-123</strain>
    </source>
</reference>